<dbReference type="Proteomes" id="UP001241835">
    <property type="component" value="Segment"/>
</dbReference>
<name>A0AAF0D5G3_9CAUD</name>
<proteinExistence type="predicted"/>
<protein>
    <submittedName>
        <fullName evidence="1">Head fiber protein</fullName>
    </submittedName>
</protein>
<dbReference type="Gene3D" id="6.10.140.1630">
    <property type="match status" value="1"/>
</dbReference>
<keyword evidence="2" id="KW-1185">Reference proteome</keyword>
<organism evidence="1 2">
    <name type="scientific">Kehishuvirus sp. 'tikkala'</name>
    <dbReference type="NCBI Taxonomy" id="3028513"/>
    <lineage>
        <taxon>Viruses</taxon>
        <taxon>Duplodnaviria</taxon>
        <taxon>Heunggongvirae</taxon>
        <taxon>Uroviricota</taxon>
        <taxon>Caudoviricetes</taxon>
        <taxon>Crassvirales</taxon>
        <taxon>Steigviridae</taxon>
        <taxon>Asinivirinae</taxon>
        <taxon>Kehishuvirus</taxon>
    </lineage>
</organism>
<dbReference type="EMBL" id="OQ198717">
    <property type="protein sequence ID" value="WEU69743.1"/>
    <property type="molecule type" value="Genomic_DNA"/>
</dbReference>
<reference evidence="1 2" key="1">
    <citation type="submission" date="2023-01" db="EMBL/GenBank/DDBJ databases">
        <title>New crAssphage isolates infecting Bacteroides cellulosilyticus.</title>
        <authorList>
            <person name="Papudeshi B."/>
            <person name="Vega A.A."/>
            <person name="Souza C."/>
            <person name="Giles S.K."/>
            <person name="Mallawaarachchi V."/>
            <person name="Roach M.J."/>
            <person name="An M."/>
            <person name="Jacobson N."/>
            <person name="McNair K."/>
            <person name="Mora M.F."/>
            <person name="Pastrana K."/>
            <person name="Leigh C."/>
            <person name="Cram C."/>
            <person name="Plewa W.S."/>
            <person name="Grigson S.R."/>
            <person name="Bouras G.S."/>
            <person name="Decewicz P."/>
            <person name="Luque A."/>
            <person name="Droit L."/>
            <person name="Handley S."/>
            <person name="Segall A.M."/>
            <person name="Dinsdale E.A."/>
            <person name="Edwards R.A."/>
        </authorList>
    </citation>
    <scope>NUCLEOTIDE SEQUENCE [LARGE SCALE GENOMIC DNA]</scope>
    <source>
        <strain evidence="1">Bc01</strain>
    </source>
</reference>
<evidence type="ECO:0000313" key="2">
    <source>
        <dbReference type="Proteomes" id="UP001241835"/>
    </source>
</evidence>
<sequence length="123" mass="12967">MKTIRTLKVSPNAPDTNSVWLNKNTAKYFNNGAWTTIGGGSGIESAEFTSDSSSAIMNLLPEGSTEPIQAYLPLAKTNAYGLVLQAAYTGSLAADAELATVITKVNDIISKLKVANIMDRGAN</sequence>
<evidence type="ECO:0000313" key="1">
    <source>
        <dbReference type="EMBL" id="WEU69743.1"/>
    </source>
</evidence>
<accession>A0AAF0D5G3</accession>